<proteinExistence type="predicted"/>
<evidence type="ECO:0000256" key="2">
    <source>
        <dbReference type="ARBA" id="ARBA00022679"/>
    </source>
</evidence>
<dbReference type="Gene3D" id="3.40.50.12710">
    <property type="match status" value="1"/>
</dbReference>
<dbReference type="Pfam" id="PF02636">
    <property type="entry name" value="Methyltransf_28"/>
    <property type="match status" value="1"/>
</dbReference>
<dbReference type="Proteomes" id="UP001232992">
    <property type="component" value="Unassembled WGS sequence"/>
</dbReference>
<comment type="caution">
    <text evidence="4">The sequence shown here is derived from an EMBL/GenBank/DDBJ whole genome shotgun (WGS) entry which is preliminary data.</text>
</comment>
<dbReference type="RefSeq" id="WP_283759363.1">
    <property type="nucleotide sequence ID" value="NZ_JAQOSQ010000018.1"/>
</dbReference>
<dbReference type="Pfam" id="PF00515">
    <property type="entry name" value="TPR_1"/>
    <property type="match status" value="1"/>
</dbReference>
<dbReference type="SUPFAM" id="SSF53335">
    <property type="entry name" value="S-adenosyl-L-methionine-dependent methyltransferases"/>
    <property type="match status" value="1"/>
</dbReference>
<protein>
    <submittedName>
        <fullName evidence="4">SAM-dependent methyltransferase</fullName>
        <ecNumber evidence="4">2.1.1.-</ecNumber>
    </submittedName>
</protein>
<dbReference type="EC" id="2.1.1.-" evidence="4"/>
<evidence type="ECO:0000256" key="1">
    <source>
        <dbReference type="ARBA" id="ARBA00022603"/>
    </source>
</evidence>
<keyword evidence="2 4" id="KW-0808">Transferase</keyword>
<dbReference type="InterPro" id="IPR038375">
    <property type="entry name" value="NDUFAF7_sf"/>
</dbReference>
<organism evidence="4 5">
    <name type="scientific">Roseofilum casamattae BLCC-M143</name>
    <dbReference type="NCBI Taxonomy" id="3022442"/>
    <lineage>
        <taxon>Bacteria</taxon>
        <taxon>Bacillati</taxon>
        <taxon>Cyanobacteriota</taxon>
        <taxon>Cyanophyceae</taxon>
        <taxon>Desertifilales</taxon>
        <taxon>Desertifilaceae</taxon>
        <taxon>Roseofilum</taxon>
        <taxon>Roseofilum casamattae</taxon>
    </lineage>
</organism>
<dbReference type="InterPro" id="IPR011990">
    <property type="entry name" value="TPR-like_helical_dom_sf"/>
</dbReference>
<keyword evidence="1 4" id="KW-0489">Methyltransferase</keyword>
<dbReference type="SMART" id="SM00028">
    <property type="entry name" value="TPR"/>
    <property type="match status" value="2"/>
</dbReference>
<dbReference type="SUPFAM" id="SSF48452">
    <property type="entry name" value="TPR-like"/>
    <property type="match status" value="1"/>
</dbReference>
<dbReference type="EMBL" id="JAQOSQ010000018">
    <property type="protein sequence ID" value="MDJ1184709.1"/>
    <property type="molecule type" value="Genomic_DNA"/>
</dbReference>
<evidence type="ECO:0000256" key="3">
    <source>
        <dbReference type="PROSITE-ProRule" id="PRU00339"/>
    </source>
</evidence>
<dbReference type="GO" id="GO:0008168">
    <property type="term" value="F:methyltransferase activity"/>
    <property type="evidence" value="ECO:0007669"/>
    <property type="project" value="UniProtKB-KW"/>
</dbReference>
<keyword evidence="3" id="KW-0802">TPR repeat</keyword>
<feature type="repeat" description="TPR" evidence="3">
    <location>
        <begin position="481"/>
        <end position="514"/>
    </location>
</feature>
<dbReference type="GO" id="GO:0032259">
    <property type="term" value="P:methylation"/>
    <property type="evidence" value="ECO:0007669"/>
    <property type="project" value="UniProtKB-KW"/>
</dbReference>
<dbReference type="InterPro" id="IPR029063">
    <property type="entry name" value="SAM-dependent_MTases_sf"/>
</dbReference>
<accession>A0ABT7BZS2</accession>
<dbReference type="Gene3D" id="1.25.40.10">
    <property type="entry name" value="Tetratricopeptide repeat domain"/>
    <property type="match status" value="1"/>
</dbReference>
<keyword evidence="5" id="KW-1185">Reference proteome</keyword>
<dbReference type="InterPro" id="IPR003788">
    <property type="entry name" value="NDUFAF7"/>
</dbReference>
<sequence length="529" mass="60905">MNQKSTNPSDLRLEFNRRLSQSLLWQLERNYFDRQGIRAWNTGAVPHYVTSNPTIAQAYAEVILAHLRDRFHDNSLDPNHPLYILELGAGCGRFAFHCLRYLESHLPDRGTTRPPVVYVMSDFTQSNLNYWQQHDRLHPFLDKGLLDFALVDATEIGTLQLAQSGQAITAETLTNPLVVIANYFFDSLPQDVFAIKNGQFHESLVTLTTQHPNPDLAQPDLIDRLIISFGDRKTSADYYDNPDFNVILADYQTHLNDTVFLFSPIALNCLHQLHEFAGGNLLLLSADKGYSRLQDWFNRPYPRLTRHGQGFSMMVNYHAIGQYTQHLGGTWLTSPYQHTGININGFLFGKPSRSFPQTEQAYCDRIMTGGPDDFFSLKKAIEPHYKTLSLSQLLAYLRLSHWDVDIFSRCFPALMEKLEDAPETIYSEIFATVEQIWNNYFPIQEKRDLAFLLGAVLYTIGYFSDALEYFQRSQQLYGEYPATLYNIAMCHYGLHQFDLALDYLEKTLTLDPDFAVAREARIEWQAEQK</sequence>
<gene>
    <name evidence="4" type="ORF">PMH09_16090</name>
</gene>
<evidence type="ECO:0000313" key="4">
    <source>
        <dbReference type="EMBL" id="MDJ1184709.1"/>
    </source>
</evidence>
<dbReference type="PROSITE" id="PS50005">
    <property type="entry name" value="TPR"/>
    <property type="match status" value="1"/>
</dbReference>
<evidence type="ECO:0000313" key="5">
    <source>
        <dbReference type="Proteomes" id="UP001232992"/>
    </source>
</evidence>
<reference evidence="4 5" key="1">
    <citation type="submission" date="2023-01" db="EMBL/GenBank/DDBJ databases">
        <title>Novel diversity within Roseofilum (Cyanobacteria; Desertifilaceae) from marine benthic mats with descriptions of four novel species.</title>
        <authorList>
            <person name="Wang Y."/>
            <person name="Berthold D.E."/>
            <person name="Hu J."/>
            <person name="Lefler F.W."/>
            <person name="Laughinghouse H.D. IV."/>
        </authorList>
    </citation>
    <scope>NUCLEOTIDE SEQUENCE [LARGE SCALE GENOMIC DNA]</scope>
    <source>
        <strain evidence="4 5">BLCC-M143</strain>
    </source>
</reference>
<name>A0ABT7BZS2_9CYAN</name>
<dbReference type="InterPro" id="IPR019734">
    <property type="entry name" value="TPR_rpt"/>
</dbReference>